<keyword evidence="6" id="KW-1185">Reference proteome</keyword>
<feature type="domain" description="S1 motif" evidence="4">
    <location>
        <begin position="430"/>
        <end position="499"/>
    </location>
</feature>
<feature type="domain" description="S1 motif" evidence="4">
    <location>
        <begin position="598"/>
        <end position="674"/>
    </location>
</feature>
<evidence type="ECO:0000256" key="1">
    <source>
        <dbReference type="ARBA" id="ARBA00004604"/>
    </source>
</evidence>
<dbReference type="OrthoDB" id="412781at2759"/>
<keyword evidence="2" id="KW-0698">rRNA processing</keyword>
<reference evidence="5" key="1">
    <citation type="submission" date="2020-08" db="EMBL/GenBank/DDBJ databases">
        <title>Genome sequencing and assembly of the red palm weevil Rhynchophorus ferrugineus.</title>
        <authorList>
            <person name="Dias G.B."/>
            <person name="Bergman C.M."/>
            <person name="Manee M."/>
        </authorList>
    </citation>
    <scope>NUCLEOTIDE SEQUENCE</scope>
    <source>
        <strain evidence="5">AA-2017</strain>
        <tissue evidence="5">Whole larva</tissue>
    </source>
</reference>
<organism evidence="5 6">
    <name type="scientific">Rhynchophorus ferrugineus</name>
    <name type="common">Red palm weevil</name>
    <name type="synonym">Curculio ferrugineus</name>
    <dbReference type="NCBI Taxonomy" id="354439"/>
    <lineage>
        <taxon>Eukaryota</taxon>
        <taxon>Metazoa</taxon>
        <taxon>Ecdysozoa</taxon>
        <taxon>Arthropoda</taxon>
        <taxon>Hexapoda</taxon>
        <taxon>Insecta</taxon>
        <taxon>Pterygota</taxon>
        <taxon>Neoptera</taxon>
        <taxon>Endopterygota</taxon>
        <taxon>Coleoptera</taxon>
        <taxon>Polyphaga</taxon>
        <taxon>Cucujiformia</taxon>
        <taxon>Curculionidae</taxon>
        <taxon>Dryophthorinae</taxon>
        <taxon>Rhynchophorus</taxon>
    </lineage>
</organism>
<dbReference type="GO" id="GO:0032040">
    <property type="term" value="C:small-subunit processome"/>
    <property type="evidence" value="ECO:0007669"/>
    <property type="project" value="TreeGrafter"/>
</dbReference>
<dbReference type="PANTHER" id="PTHR23270:SF10">
    <property type="entry name" value="PROTEIN RRP5 HOMOLOG"/>
    <property type="match status" value="1"/>
</dbReference>
<dbReference type="Proteomes" id="UP000625711">
    <property type="component" value="Unassembled WGS sequence"/>
</dbReference>
<evidence type="ECO:0000256" key="2">
    <source>
        <dbReference type="ARBA" id="ARBA00022552"/>
    </source>
</evidence>
<dbReference type="PANTHER" id="PTHR23270">
    <property type="entry name" value="PROGRAMMED CELL DEATH PROTEIN 11 PRE-RRNA PROCESSING PROTEIN RRP5"/>
    <property type="match status" value="1"/>
</dbReference>
<feature type="region of interest" description="Disordered" evidence="3">
    <location>
        <begin position="961"/>
        <end position="989"/>
    </location>
</feature>
<comment type="subcellular location">
    <subcellularLocation>
        <location evidence="1">Nucleus</location>
        <location evidence="1">Nucleolus</location>
    </subcellularLocation>
</comment>
<gene>
    <name evidence="5" type="ORF">GWI33_000537</name>
</gene>
<sequence>MAIIEEESFPRGGKIIGKRPAKLVANLFNNAKAPKKKKTRKNDKARKNQQSKTTERIINISSSLSYKNLQSGMVILGCIRSIKNLALEVELPGLCFALIKITDISDPFTKYLNKLLESNDCEANSILNRLFTVGQYLPVKILNFQKKEKGFHVEGSINPREIYSEYNYNSYKKGMLIWCSVNSKTDHGFEIYTGVKNCRAFLPLKNIDDNVDLVVGKPLWCIINKNDVAETASTLRLSSKQKQISNTITDIDNLHMIIPGTKVIFFVEKILSSGIQGKISQMFDGYIGDGYLGEQKLSDFHEGQLLNAYVLYSEHITKITHLTLNELMTEEKLDLNVGDVIKGEVCGHTFNGVFFLFKNKYKGFATNRRLLNTITCNKNSPKAVQSKYTIGSKHQCRILDYNHMLSAFICTPEQNIVKEKNYYAKDLSLGQELMVTIVDIKEEGLVVNSGLINGFVTNMHISDAQYTSNIKKKYKINQKVKAKVLSINEENNRVLFTIKPSIVKSDNMLTKIEQAQIGQSYTGFVVKLSDKGALIAFYGEMKGWLSRKQQIELQDDEGKTWNYFFVGQVVTVFVRKIENNSISLSLTKPEDQFLPKVGQKFYGIIESINDQGITFKMQHNQKCGFVPNSHLSMSLSLCKGIKETFKVGDKITNLLYIGGKNPQIYSRREALHLKHYKVPNLINVEKGDLIRCLYLSQCPEGIYVLPFIVGCKDKILVAKEDKDKALDDIELQPYQVLIAHIINVDKGQKCVRLSIKSTNVLNKEIEGVMNNFTYILNELEYLKNFGEKHKWDMLNYQIGQEVACKVLKYSPKHGCVVSLPNGIKGKVTPHLCSKEIKVNDNINGIVISYDFNELCLDICLSPDKIEKINKVQNGVMKSSVTFSFANKLITKNDYIVALLKNPDANQQLIYLPGMLHENDFSSSKIYYTKKNFKVCICGKLKSNLIGISKRLFITMDKNKIKSKPKNGKQNKIKAVDNNPIEEDSNEKSQENLDVIREIDENMDVQSLSQDEDDNDYEEKEITTSTVVLPDVKSFFNPLKRQITEDSSSEDEDNEPVVARKKKKMTPAERAEQIRLEEKRISQIEKELTNSSKQPESADQFDRLLLTKPNCSEIWIKYISFHMAATELDKARAVAKRALDTINMTFTEEKFNVWIVLLNLENMFGTKESFNKVLEDALKFNDSLKIYLRVIQMFADDGKYEEMEEKVKKVKSKYKQEPNMWLELGQNYYRIGKFKEARQCKDAALRSITDKKTQMNIIVQFAVMEFKFGEEEQACAIFESILTTDPKKINILFTYVDQLVKKGQIEQARQVLERSVLQKLPLRSMHSIFMKFKKFEQEHGTEETLENVKIKAQEYAAKFDK</sequence>
<dbReference type="Pfam" id="PF00575">
    <property type="entry name" value="S1"/>
    <property type="match status" value="1"/>
</dbReference>
<dbReference type="SUPFAM" id="SSF50249">
    <property type="entry name" value="Nucleic acid-binding proteins"/>
    <property type="match status" value="4"/>
</dbReference>
<feature type="region of interest" description="Disordered" evidence="3">
    <location>
        <begin position="33"/>
        <end position="54"/>
    </location>
</feature>
<proteinExistence type="predicted"/>
<dbReference type="InterPro" id="IPR003107">
    <property type="entry name" value="HAT"/>
</dbReference>
<dbReference type="InterPro" id="IPR003029">
    <property type="entry name" value="S1_domain"/>
</dbReference>
<evidence type="ECO:0000256" key="3">
    <source>
        <dbReference type="SAM" id="MobiDB-lite"/>
    </source>
</evidence>
<evidence type="ECO:0000313" key="6">
    <source>
        <dbReference type="Proteomes" id="UP000625711"/>
    </source>
</evidence>
<dbReference type="GO" id="GO:0003723">
    <property type="term" value="F:RNA binding"/>
    <property type="evidence" value="ECO:0007669"/>
    <property type="project" value="TreeGrafter"/>
</dbReference>
<evidence type="ECO:0000259" key="4">
    <source>
        <dbReference type="PROSITE" id="PS50126"/>
    </source>
</evidence>
<feature type="domain" description="S1 motif" evidence="4">
    <location>
        <begin position="72"/>
        <end position="156"/>
    </location>
</feature>
<accession>A0A834MH84</accession>
<dbReference type="Gene3D" id="2.40.50.140">
    <property type="entry name" value="Nucleic acid-binding proteins"/>
    <property type="match status" value="4"/>
</dbReference>
<dbReference type="InterPro" id="IPR045209">
    <property type="entry name" value="Rrp5"/>
</dbReference>
<dbReference type="InterPro" id="IPR011990">
    <property type="entry name" value="TPR-like_helical_dom_sf"/>
</dbReference>
<dbReference type="InterPro" id="IPR012340">
    <property type="entry name" value="NA-bd_OB-fold"/>
</dbReference>
<dbReference type="PROSITE" id="PS50126">
    <property type="entry name" value="S1"/>
    <property type="match status" value="4"/>
</dbReference>
<dbReference type="SMART" id="SM00316">
    <property type="entry name" value="S1"/>
    <property type="match status" value="7"/>
</dbReference>
<evidence type="ECO:0000313" key="5">
    <source>
        <dbReference type="EMBL" id="KAF7283453.1"/>
    </source>
</evidence>
<dbReference type="Gene3D" id="1.25.40.10">
    <property type="entry name" value="Tetratricopeptide repeat domain"/>
    <property type="match status" value="1"/>
</dbReference>
<feature type="region of interest" description="Disordered" evidence="3">
    <location>
        <begin position="1042"/>
        <end position="1068"/>
    </location>
</feature>
<dbReference type="EMBL" id="JAACXV010000107">
    <property type="protein sequence ID" value="KAF7283453.1"/>
    <property type="molecule type" value="Genomic_DNA"/>
</dbReference>
<feature type="domain" description="S1 motif" evidence="4">
    <location>
        <begin position="518"/>
        <end position="587"/>
    </location>
</feature>
<feature type="compositionally biased region" description="Basic residues" evidence="3">
    <location>
        <begin position="961"/>
        <end position="971"/>
    </location>
</feature>
<dbReference type="SMART" id="SM00386">
    <property type="entry name" value="HAT"/>
    <property type="match status" value="3"/>
</dbReference>
<feature type="compositionally biased region" description="Basic residues" evidence="3">
    <location>
        <begin position="33"/>
        <end position="49"/>
    </location>
</feature>
<dbReference type="GO" id="GO:0006364">
    <property type="term" value="P:rRNA processing"/>
    <property type="evidence" value="ECO:0007669"/>
    <property type="project" value="UniProtKB-KW"/>
</dbReference>
<comment type="caution">
    <text evidence="5">The sequence shown here is derived from an EMBL/GenBank/DDBJ whole genome shotgun (WGS) entry which is preliminary data.</text>
</comment>
<name>A0A834MH84_RHYFE</name>
<protein>
    <recommendedName>
        <fullName evidence="4">S1 motif domain-containing protein</fullName>
    </recommendedName>
</protein>
<dbReference type="SUPFAM" id="SSF48452">
    <property type="entry name" value="TPR-like"/>
    <property type="match status" value="2"/>
</dbReference>